<evidence type="ECO:0000313" key="2">
    <source>
        <dbReference type="Proteomes" id="UP000287247"/>
    </source>
</evidence>
<comment type="caution">
    <text evidence="1">The sequence shown here is derived from an EMBL/GenBank/DDBJ whole genome shotgun (WGS) entry which is preliminary data.</text>
</comment>
<dbReference type="SUPFAM" id="SSF53756">
    <property type="entry name" value="UDP-Glycosyltransferase/glycogen phosphorylase"/>
    <property type="match status" value="1"/>
</dbReference>
<dbReference type="GO" id="GO:0017000">
    <property type="term" value="P:antibiotic biosynthetic process"/>
    <property type="evidence" value="ECO:0007669"/>
    <property type="project" value="UniProtKB-ARBA"/>
</dbReference>
<dbReference type="EMBL" id="BDQK01000013">
    <property type="protein sequence ID" value="GBF81180.1"/>
    <property type="molecule type" value="Genomic_DNA"/>
</dbReference>
<dbReference type="RefSeq" id="WP_124971137.1">
    <property type="nucleotide sequence ID" value="NZ_BDQK01000013.1"/>
</dbReference>
<sequence>MTHFGLICPSASGHLNTIIPLGQELKRRGHRVTLVGVPITKTGFQTQAKTLAEGLEFQAVWQPDTPESSLEYNSPNVTQKFQFSTLLSKQREIDSLRIKIGWIPGQSIVYQEKYLTHAPAAIKSAGIEALLIDSKASAGATVAQYLDIPFVSIFSSVISHSEATVPPFDTTWSYDSSSWGILRNQIGYVYLKKREASVLKVINYYRRKWNLPLLSSFDDDYSPLAQISQQIAELEFPRQCLPRYFHFTGPYHYSGSRSPIFFPYNKLTNQPLIYASLGSMLGGLQWVIEVMASACKDLDVQLVISRGGINNCDFPGELPKNTLLVNNAPQLELLQKATMTITHGGINTVLESLYNGLPMVAIPLFSDQHGMAARVAWAGCGELIPLNKLTVKNLHKTLKKVLVDDFYRKRALDLQVVIKRSGGVEKAVDIIEEAISTKKPVLAR</sequence>
<keyword evidence="2" id="KW-1185">Reference proteome</keyword>
<dbReference type="InterPro" id="IPR002213">
    <property type="entry name" value="UDP_glucos_trans"/>
</dbReference>
<proteinExistence type="predicted"/>
<gene>
    <name evidence="1" type="ORF">AsFPU1_2592</name>
</gene>
<dbReference type="Pfam" id="PF00201">
    <property type="entry name" value="UDPGT"/>
    <property type="match status" value="1"/>
</dbReference>
<protein>
    <submittedName>
        <fullName evidence="1">Glycosyl transferase</fullName>
    </submittedName>
</protein>
<dbReference type="Proteomes" id="UP000287247">
    <property type="component" value="Unassembled WGS sequence"/>
</dbReference>
<dbReference type="OrthoDB" id="9805366at2"/>
<organism evidence="1 2">
    <name type="scientific">Aphanothece sacrum FPU1</name>
    <dbReference type="NCBI Taxonomy" id="1920663"/>
    <lineage>
        <taxon>Bacteria</taxon>
        <taxon>Bacillati</taxon>
        <taxon>Cyanobacteriota</taxon>
        <taxon>Cyanophyceae</taxon>
        <taxon>Oscillatoriophycideae</taxon>
        <taxon>Chroococcales</taxon>
        <taxon>Aphanothecaceae</taxon>
        <taxon>Aphanothece</taxon>
    </lineage>
</organism>
<dbReference type="AlphaFoldDB" id="A0A401IJ26"/>
<dbReference type="InterPro" id="IPR050426">
    <property type="entry name" value="Glycosyltransferase_28"/>
</dbReference>
<keyword evidence="1" id="KW-0808">Transferase</keyword>
<accession>A0A401IJ26</accession>
<dbReference type="CDD" id="cd03784">
    <property type="entry name" value="GT1_Gtf-like"/>
    <property type="match status" value="1"/>
</dbReference>
<reference evidence="2" key="1">
    <citation type="submission" date="2017-05" db="EMBL/GenBank/DDBJ databases">
        <title>Physiological properties and genetic analysis related to exopolysaccharide production of fresh-water unicellular cyanobacterium Aphanothece sacrum, Suizenji Nori, that has been cultured as a food source in Japan.</title>
        <authorList>
            <person name="Kanesaki Y."/>
            <person name="Yoshikawa S."/>
            <person name="Ohki K."/>
        </authorList>
    </citation>
    <scope>NUCLEOTIDE SEQUENCE [LARGE SCALE GENOMIC DNA]</scope>
    <source>
        <strain evidence="2">FPU1</strain>
    </source>
</reference>
<dbReference type="PANTHER" id="PTHR48050">
    <property type="entry name" value="STEROL 3-BETA-GLUCOSYLTRANSFERASE"/>
    <property type="match status" value="1"/>
</dbReference>
<evidence type="ECO:0000313" key="1">
    <source>
        <dbReference type="EMBL" id="GBF81180.1"/>
    </source>
</evidence>
<dbReference type="PANTHER" id="PTHR48050:SF13">
    <property type="entry name" value="STEROL 3-BETA-GLUCOSYLTRANSFERASE UGT80A2"/>
    <property type="match status" value="1"/>
</dbReference>
<name>A0A401IJ26_APHSA</name>
<dbReference type="Gene3D" id="3.40.50.2000">
    <property type="entry name" value="Glycogen Phosphorylase B"/>
    <property type="match status" value="2"/>
</dbReference>
<dbReference type="GO" id="GO:0008194">
    <property type="term" value="F:UDP-glycosyltransferase activity"/>
    <property type="evidence" value="ECO:0007669"/>
    <property type="project" value="InterPro"/>
</dbReference>